<evidence type="ECO:0000313" key="7">
    <source>
        <dbReference type="Proteomes" id="UP000886689"/>
    </source>
</evidence>
<feature type="domain" description="AAA+ ATPase" evidence="5">
    <location>
        <begin position="7"/>
        <end position="228"/>
    </location>
</feature>
<dbReference type="GO" id="GO:0015446">
    <property type="term" value="F:ATPase-coupled arsenite transmembrane transporter activity"/>
    <property type="evidence" value="ECO:0007669"/>
    <property type="project" value="UniProtKB-UniRule"/>
</dbReference>
<keyword evidence="4" id="KW-0547">Nucleotide-binding</keyword>
<comment type="catalytic activity">
    <reaction evidence="2 4">
        <text>arsenite(in) + ATP + H2O = arsenite(out) + ADP + phosphate + H(+)</text>
        <dbReference type="Rhea" id="RHEA:11348"/>
        <dbReference type="ChEBI" id="CHEBI:15377"/>
        <dbReference type="ChEBI" id="CHEBI:15378"/>
        <dbReference type="ChEBI" id="CHEBI:29242"/>
        <dbReference type="ChEBI" id="CHEBI:30616"/>
        <dbReference type="ChEBI" id="CHEBI:43474"/>
        <dbReference type="ChEBI" id="CHEBI:456216"/>
        <dbReference type="EC" id="7.3.2.7"/>
    </reaction>
</comment>
<keyword evidence="4" id="KW-0059">Arsenical resistance</keyword>
<dbReference type="PANTHER" id="PTHR10803:SF3">
    <property type="entry name" value="ATPASE GET3"/>
    <property type="match status" value="1"/>
</dbReference>
<proteinExistence type="inferred from homology"/>
<dbReference type="GO" id="GO:0016887">
    <property type="term" value="F:ATP hydrolysis activity"/>
    <property type="evidence" value="ECO:0007669"/>
    <property type="project" value="UniProtKB-UniRule"/>
</dbReference>
<dbReference type="PANTHER" id="PTHR10803">
    <property type="entry name" value="ARSENICAL PUMP-DRIVING ATPASE ARSENITE-TRANSLOCATING ATPASE"/>
    <property type="match status" value="1"/>
</dbReference>
<evidence type="ECO:0000313" key="6">
    <source>
        <dbReference type="EMBL" id="MBK8523828.1"/>
    </source>
</evidence>
<gene>
    <name evidence="6" type="primary">arsA</name>
    <name evidence="6" type="ORF">IPL58_06725</name>
</gene>
<dbReference type="InterPro" id="IPR027417">
    <property type="entry name" value="P-loop_NTPase"/>
</dbReference>
<dbReference type="Proteomes" id="UP000886689">
    <property type="component" value="Unassembled WGS sequence"/>
</dbReference>
<dbReference type="PIRSF" id="PIRSF001327">
    <property type="entry name" value="Arsenical_pump-driving_ATPase"/>
    <property type="match status" value="1"/>
</dbReference>
<dbReference type="GO" id="GO:0005524">
    <property type="term" value="F:ATP binding"/>
    <property type="evidence" value="ECO:0007669"/>
    <property type="project" value="UniProtKB-UniRule"/>
</dbReference>
<accession>A0A9D7PR89</accession>
<keyword evidence="4" id="KW-1278">Translocase</keyword>
<dbReference type="Gene3D" id="3.40.50.300">
    <property type="entry name" value="P-loop containing nucleotide triphosphate hydrolases"/>
    <property type="match status" value="2"/>
</dbReference>
<name>A0A9D7PR89_9PROT</name>
<dbReference type="Pfam" id="PF02374">
    <property type="entry name" value="ArsA_ATPase"/>
    <property type="match status" value="2"/>
</dbReference>
<sequence>MALLDVRTRHLFFTGKGGVGKTSLSCATGLALAESGKQVLIVSTDPASNLDEVLGVALCQSPTAVPAAPGLFALNIDPEAAARDYRERMVAPYRGILPAAAIQSMEEQFSGACTVEIAAFDEFSKLLGLPETTAQFDHVIFDTAPTGHTLRLLTLPSAWSEFIDASSGGASCLGPLAGLEKQKALYAATVAQLSDPRSTTVVLVARPDVASLREAERTRGELAELGVSNLHLAINGRFIPQQAGDAIADAMHLRGNEALAGMAAGLRTLPQSVTPFLPRGTVGLASLRLMAHPEGAQAASPAAQPALTLPAGLVPLIEEIAATGHGVIMTMGKGGVGKTTVAAAIAVALADRGHAVHLSTTDPAAHVATTVGADLPHLTVGRIDPEKEVAEYTAEVLAKAAPNLDAAGRALLEEDLRSPCTEEIAVFRAFAREVDRGREGFVVLDTAPTGHTILLLDAAEAYHREVLRTRGEMPEAVTELLPRLRDPDFTRVVIVTLPEATPVHEAERLQGDLARAGIKPFAWVIEQSLLASGTGDPLLAQRGEYEIPFIRRVAGELAPRCALLPWRAEVPVGVAGLRQLVGG</sequence>
<dbReference type="CDD" id="cd02035">
    <property type="entry name" value="ArsA"/>
    <property type="match status" value="2"/>
</dbReference>
<keyword evidence="4" id="KW-0067">ATP-binding</keyword>
<dbReference type="InterPro" id="IPR016300">
    <property type="entry name" value="ATPase_ArsA/GET3"/>
</dbReference>
<evidence type="ECO:0000259" key="5">
    <source>
        <dbReference type="SMART" id="SM00382"/>
    </source>
</evidence>
<evidence type="ECO:0000256" key="2">
    <source>
        <dbReference type="ARBA" id="ARBA00052296"/>
    </source>
</evidence>
<dbReference type="SMART" id="SM00382">
    <property type="entry name" value="AAA"/>
    <property type="match status" value="2"/>
</dbReference>
<dbReference type="InterPro" id="IPR003593">
    <property type="entry name" value="AAA+_ATPase"/>
</dbReference>
<dbReference type="InterPro" id="IPR025723">
    <property type="entry name" value="ArsA/GET3_ATPase-like"/>
</dbReference>
<dbReference type="EC" id="7.3.2.7" evidence="3 4"/>
<comment type="caution">
    <text evidence="6">The sequence shown here is derived from an EMBL/GenBank/DDBJ whole genome shotgun (WGS) entry which is preliminary data.</text>
</comment>
<comment type="function">
    <text evidence="4">Anion-transporting ATPase.</text>
</comment>
<evidence type="ECO:0000256" key="3">
    <source>
        <dbReference type="NCBIfam" id="TIGR04291"/>
    </source>
</evidence>
<evidence type="ECO:0000256" key="1">
    <source>
        <dbReference type="ARBA" id="ARBA00011040"/>
    </source>
</evidence>
<organism evidence="6 7">
    <name type="scientific">Candidatus Proximibacter danicus</name>
    <dbReference type="NCBI Taxonomy" id="2954365"/>
    <lineage>
        <taxon>Bacteria</taxon>
        <taxon>Pseudomonadati</taxon>
        <taxon>Pseudomonadota</taxon>
        <taxon>Betaproteobacteria</taxon>
        <taxon>Candidatus Proximibacter</taxon>
    </lineage>
</organism>
<dbReference type="SUPFAM" id="SSF52540">
    <property type="entry name" value="P-loop containing nucleoside triphosphate hydrolases"/>
    <property type="match status" value="2"/>
</dbReference>
<dbReference type="AlphaFoldDB" id="A0A9D7PR89"/>
<feature type="domain" description="AAA+ ATPase" evidence="5">
    <location>
        <begin position="324"/>
        <end position="529"/>
    </location>
</feature>
<dbReference type="EMBL" id="JADJUC010000005">
    <property type="protein sequence ID" value="MBK8523828.1"/>
    <property type="molecule type" value="Genomic_DNA"/>
</dbReference>
<reference evidence="6" key="1">
    <citation type="submission" date="2020-10" db="EMBL/GenBank/DDBJ databases">
        <title>Connecting structure to function with the recovery of over 1000 high-quality activated sludge metagenome-assembled genomes encoding full-length rRNA genes using long-read sequencing.</title>
        <authorList>
            <person name="Singleton C.M."/>
            <person name="Petriglieri F."/>
            <person name="Kristensen J.M."/>
            <person name="Kirkegaard R.H."/>
            <person name="Michaelsen T.Y."/>
            <person name="Andersen M.H."/>
            <person name="Karst S.M."/>
            <person name="Dueholm M.S."/>
            <person name="Nielsen P.H."/>
            <person name="Albertsen M."/>
        </authorList>
    </citation>
    <scope>NUCLEOTIDE SEQUENCE</scope>
    <source>
        <strain evidence="6">Hirt_18-Q3-R61-65_BATAC.395</strain>
    </source>
</reference>
<dbReference type="NCBIfam" id="TIGR04291">
    <property type="entry name" value="arsen_driv_ArsA"/>
    <property type="match status" value="1"/>
</dbReference>
<comment type="similarity">
    <text evidence="1 4">Belongs to the arsA ATPase family.</text>
</comment>
<evidence type="ECO:0000256" key="4">
    <source>
        <dbReference type="PIRNR" id="PIRNR001327"/>
    </source>
</evidence>
<dbReference type="InterPro" id="IPR027541">
    <property type="entry name" value="Ars_ATPase"/>
</dbReference>
<dbReference type="NCBIfam" id="TIGR00345">
    <property type="entry name" value="GET3_arsA_TRC40"/>
    <property type="match status" value="1"/>
</dbReference>
<protein>
    <recommendedName>
        <fullName evidence="3 4">Arsenical pump-driving ATPase</fullName>
        <ecNumber evidence="3 4">7.3.2.7</ecNumber>
    </recommendedName>
</protein>